<dbReference type="SUPFAM" id="SSF50037">
    <property type="entry name" value="C-terminal domain of transcriptional repressors"/>
    <property type="match status" value="1"/>
</dbReference>
<dbReference type="InterPro" id="IPR008988">
    <property type="entry name" value="Transcriptional_repressor_C"/>
</dbReference>
<evidence type="ECO:0000256" key="1">
    <source>
        <dbReference type="ARBA" id="ARBA00023004"/>
    </source>
</evidence>
<sequence length="74" mass="8048">MEARLTELEPGVVAKITRVEGGHGFQRRLRTRGLREGRSVSLVTRQPGGPIVVRIGGTQFSIGRGVARKVIVEV</sequence>
<dbReference type="PANTHER" id="PTHR43151">
    <property type="entry name" value="FEOA FAMILY PROTEIN"/>
    <property type="match status" value="1"/>
</dbReference>
<protein>
    <recommendedName>
        <fullName evidence="2">Ferrous iron transporter FeoA-like domain-containing protein</fullName>
    </recommendedName>
</protein>
<keyword evidence="1" id="KW-0408">Iron</keyword>
<dbReference type="PANTHER" id="PTHR43151:SF1">
    <property type="entry name" value="SSR2333 PROTEIN"/>
    <property type="match status" value="1"/>
</dbReference>
<name>A0A133VK00_9EURY</name>
<gene>
    <name evidence="3" type="ORF">AKJ51_02935</name>
</gene>
<feature type="domain" description="Ferrous iron transporter FeoA-like" evidence="2">
    <location>
        <begin position="3"/>
        <end position="74"/>
    </location>
</feature>
<dbReference type="AlphaFoldDB" id="A0A133VK00"/>
<dbReference type="Gene3D" id="2.30.30.90">
    <property type="match status" value="1"/>
</dbReference>
<dbReference type="Proteomes" id="UP000070263">
    <property type="component" value="Unassembled WGS sequence"/>
</dbReference>
<keyword evidence="4" id="KW-1185">Reference proteome</keyword>
<dbReference type="GO" id="GO:0046914">
    <property type="term" value="F:transition metal ion binding"/>
    <property type="evidence" value="ECO:0007669"/>
    <property type="project" value="InterPro"/>
</dbReference>
<accession>A0A133VK00</accession>
<dbReference type="Pfam" id="PF04023">
    <property type="entry name" value="FeoA"/>
    <property type="match status" value="1"/>
</dbReference>
<proteinExistence type="predicted"/>
<dbReference type="EMBL" id="LHYE01000031">
    <property type="protein sequence ID" value="KXB06765.1"/>
    <property type="molecule type" value="Genomic_DNA"/>
</dbReference>
<evidence type="ECO:0000313" key="4">
    <source>
        <dbReference type="Proteomes" id="UP000070263"/>
    </source>
</evidence>
<dbReference type="InterPro" id="IPR038157">
    <property type="entry name" value="FeoA_core_dom"/>
</dbReference>
<dbReference type="SMART" id="SM00899">
    <property type="entry name" value="FeoA"/>
    <property type="match status" value="1"/>
</dbReference>
<evidence type="ECO:0000313" key="3">
    <source>
        <dbReference type="EMBL" id="KXB06765.1"/>
    </source>
</evidence>
<reference evidence="3 4" key="1">
    <citation type="journal article" date="2016" name="Sci. Rep.">
        <title>Metabolic traits of an uncultured archaeal lineage -MSBL1- from brine pools of the Red Sea.</title>
        <authorList>
            <person name="Mwirichia R."/>
            <person name="Alam I."/>
            <person name="Rashid M."/>
            <person name="Vinu M."/>
            <person name="Ba-Alawi W."/>
            <person name="Anthony Kamau A."/>
            <person name="Kamanda Ngugi D."/>
            <person name="Goker M."/>
            <person name="Klenk H.P."/>
            <person name="Bajic V."/>
            <person name="Stingl U."/>
        </authorList>
    </citation>
    <scope>NUCLEOTIDE SEQUENCE [LARGE SCALE GENOMIC DNA]</scope>
    <source>
        <strain evidence="3">SCGC-AAA382A20</strain>
    </source>
</reference>
<organism evidence="3 4">
    <name type="scientific">candidate division MSBL1 archaeon SCGC-AAA382A20</name>
    <dbReference type="NCBI Taxonomy" id="1698280"/>
    <lineage>
        <taxon>Archaea</taxon>
        <taxon>Methanobacteriati</taxon>
        <taxon>Methanobacteriota</taxon>
        <taxon>candidate division MSBL1</taxon>
    </lineage>
</organism>
<dbReference type="InterPro" id="IPR007167">
    <property type="entry name" value="Fe-transptr_FeoA-like"/>
</dbReference>
<dbReference type="InterPro" id="IPR053184">
    <property type="entry name" value="FeoA-like"/>
</dbReference>
<evidence type="ECO:0000259" key="2">
    <source>
        <dbReference type="SMART" id="SM00899"/>
    </source>
</evidence>
<comment type="caution">
    <text evidence="3">The sequence shown here is derived from an EMBL/GenBank/DDBJ whole genome shotgun (WGS) entry which is preliminary data.</text>
</comment>